<organism evidence="7 8">
    <name type="scientific">Pleomassaria siparia CBS 279.74</name>
    <dbReference type="NCBI Taxonomy" id="1314801"/>
    <lineage>
        <taxon>Eukaryota</taxon>
        <taxon>Fungi</taxon>
        <taxon>Dikarya</taxon>
        <taxon>Ascomycota</taxon>
        <taxon>Pezizomycotina</taxon>
        <taxon>Dothideomycetes</taxon>
        <taxon>Pleosporomycetidae</taxon>
        <taxon>Pleosporales</taxon>
        <taxon>Pleomassariaceae</taxon>
        <taxon>Pleomassaria</taxon>
    </lineage>
</organism>
<keyword evidence="5" id="KW-0503">Monooxygenase</keyword>
<name>A0A6G1KBU6_9PLEO</name>
<dbReference type="AlphaFoldDB" id="A0A6G1KBU6"/>
<keyword evidence="8" id="KW-1185">Reference proteome</keyword>
<dbReference type="PRINTS" id="PR00420">
    <property type="entry name" value="RNGMNOXGNASE"/>
</dbReference>
<comment type="similarity">
    <text evidence="1">Belongs to the paxM FAD-dependent monooxygenase family.</text>
</comment>
<dbReference type="OrthoDB" id="16820at2759"/>
<dbReference type="PANTHER" id="PTHR13789:SF309">
    <property type="entry name" value="PUTATIVE (AFU_ORTHOLOGUE AFUA_6G14510)-RELATED"/>
    <property type="match status" value="1"/>
</dbReference>
<evidence type="ECO:0000313" key="7">
    <source>
        <dbReference type="EMBL" id="KAF2709911.1"/>
    </source>
</evidence>
<dbReference type="InterPro" id="IPR002938">
    <property type="entry name" value="FAD-bd"/>
</dbReference>
<proteinExistence type="inferred from homology"/>
<feature type="domain" description="FAD-binding" evidence="6">
    <location>
        <begin position="6"/>
        <end position="351"/>
    </location>
</feature>
<dbReference type="Gene3D" id="3.50.50.60">
    <property type="entry name" value="FAD/NAD(P)-binding domain"/>
    <property type="match status" value="1"/>
</dbReference>
<evidence type="ECO:0000313" key="8">
    <source>
        <dbReference type="Proteomes" id="UP000799428"/>
    </source>
</evidence>
<dbReference type="SUPFAM" id="SSF51905">
    <property type="entry name" value="FAD/NAD(P)-binding domain"/>
    <property type="match status" value="1"/>
</dbReference>
<protein>
    <submittedName>
        <fullName evidence="7">FAD/NAD(P)-binding domain-containing protein</fullName>
    </submittedName>
</protein>
<reference evidence="7" key="1">
    <citation type="journal article" date="2020" name="Stud. Mycol.">
        <title>101 Dothideomycetes genomes: a test case for predicting lifestyles and emergence of pathogens.</title>
        <authorList>
            <person name="Haridas S."/>
            <person name="Albert R."/>
            <person name="Binder M."/>
            <person name="Bloem J."/>
            <person name="Labutti K."/>
            <person name="Salamov A."/>
            <person name="Andreopoulos B."/>
            <person name="Baker S."/>
            <person name="Barry K."/>
            <person name="Bills G."/>
            <person name="Bluhm B."/>
            <person name="Cannon C."/>
            <person name="Castanera R."/>
            <person name="Culley D."/>
            <person name="Daum C."/>
            <person name="Ezra D."/>
            <person name="Gonzalez J."/>
            <person name="Henrissat B."/>
            <person name="Kuo A."/>
            <person name="Liang C."/>
            <person name="Lipzen A."/>
            <person name="Lutzoni F."/>
            <person name="Magnuson J."/>
            <person name="Mondo S."/>
            <person name="Nolan M."/>
            <person name="Ohm R."/>
            <person name="Pangilinan J."/>
            <person name="Park H.-J."/>
            <person name="Ramirez L."/>
            <person name="Alfaro M."/>
            <person name="Sun H."/>
            <person name="Tritt A."/>
            <person name="Yoshinaga Y."/>
            <person name="Zwiers L.-H."/>
            <person name="Turgeon B."/>
            <person name="Goodwin S."/>
            <person name="Spatafora J."/>
            <person name="Crous P."/>
            <person name="Grigoriev I."/>
        </authorList>
    </citation>
    <scope>NUCLEOTIDE SEQUENCE</scope>
    <source>
        <strain evidence="7">CBS 279.74</strain>
    </source>
</reference>
<dbReference type="GO" id="GO:0071949">
    <property type="term" value="F:FAD binding"/>
    <property type="evidence" value="ECO:0007669"/>
    <property type="project" value="InterPro"/>
</dbReference>
<dbReference type="Proteomes" id="UP000799428">
    <property type="component" value="Unassembled WGS sequence"/>
</dbReference>
<evidence type="ECO:0000259" key="6">
    <source>
        <dbReference type="Pfam" id="PF01494"/>
    </source>
</evidence>
<keyword evidence="4" id="KW-0560">Oxidoreductase</keyword>
<dbReference type="PANTHER" id="PTHR13789">
    <property type="entry name" value="MONOOXYGENASE"/>
    <property type="match status" value="1"/>
</dbReference>
<dbReference type="GO" id="GO:0004497">
    <property type="term" value="F:monooxygenase activity"/>
    <property type="evidence" value="ECO:0007669"/>
    <property type="project" value="UniProtKB-KW"/>
</dbReference>
<evidence type="ECO:0000256" key="2">
    <source>
        <dbReference type="ARBA" id="ARBA00022630"/>
    </source>
</evidence>
<keyword evidence="3" id="KW-0274">FAD</keyword>
<evidence type="ECO:0000256" key="1">
    <source>
        <dbReference type="ARBA" id="ARBA00007992"/>
    </source>
</evidence>
<dbReference type="EMBL" id="MU005769">
    <property type="protein sequence ID" value="KAF2709911.1"/>
    <property type="molecule type" value="Genomic_DNA"/>
</dbReference>
<evidence type="ECO:0000256" key="4">
    <source>
        <dbReference type="ARBA" id="ARBA00023002"/>
    </source>
</evidence>
<gene>
    <name evidence="7" type="ORF">K504DRAFT_404624</name>
</gene>
<dbReference type="InterPro" id="IPR050493">
    <property type="entry name" value="FAD-dep_Monooxygenase_BioMet"/>
</dbReference>
<evidence type="ECO:0000256" key="3">
    <source>
        <dbReference type="ARBA" id="ARBA00022827"/>
    </source>
</evidence>
<evidence type="ECO:0000256" key="5">
    <source>
        <dbReference type="ARBA" id="ARBA00023033"/>
    </source>
</evidence>
<accession>A0A6G1KBU6</accession>
<keyword evidence="2" id="KW-0285">Flavoprotein</keyword>
<dbReference type="Pfam" id="PF01494">
    <property type="entry name" value="FAD_binding_3"/>
    <property type="match status" value="1"/>
</dbReference>
<dbReference type="InterPro" id="IPR036188">
    <property type="entry name" value="FAD/NAD-bd_sf"/>
</dbReference>
<sequence length="400" mass="44436">MPIEHAIIIGGGITGIAAALVLTKYNRMTCSIYEIKLEPATIGGAINLTPNALRYLDHLGVLPRLMHLGCRVKYIEIASLRTGQQLGTMDFDNVEKFKHGALRVMRHDLLSAMLATLGESGVQVQYGKKVESVVEDDVGIIARFEDGMTVEGDILLGCDGIHSAVRTKFIQPERTPEYTGVANAYGLLNATDLRDTIPINSTTLFFGRLGSLLPANSRLYFSAVMGTQDVGSREGWTVKSMEQDALKEDLSRRFSGSTLPMMDEILRRISAIALYPVYRLSENGIWSSGRMLLLGDAAHAMPAQGESVGLALEDVVLLSRILEQDQDVPVQKLFQHYDTLRRTRINAAVEEANFGFETIKDRGWAATVLMEWLTWIVLAWRASRKEKEFEFDVRDIELGL</sequence>